<evidence type="ECO:0008006" key="7">
    <source>
        <dbReference type="Google" id="ProtNLM"/>
    </source>
</evidence>
<organism evidence="5 6">
    <name type="scientific">Aspergillus calidoustus</name>
    <dbReference type="NCBI Taxonomy" id="454130"/>
    <lineage>
        <taxon>Eukaryota</taxon>
        <taxon>Fungi</taxon>
        <taxon>Dikarya</taxon>
        <taxon>Ascomycota</taxon>
        <taxon>Pezizomycotina</taxon>
        <taxon>Eurotiomycetes</taxon>
        <taxon>Eurotiomycetidae</taxon>
        <taxon>Eurotiales</taxon>
        <taxon>Aspergillaceae</taxon>
        <taxon>Aspergillus</taxon>
        <taxon>Aspergillus subgen. Nidulantes</taxon>
    </lineage>
</organism>
<dbReference type="InterPro" id="IPR055449">
    <property type="entry name" value="Iec3-like_M"/>
</dbReference>
<feature type="coiled-coil region" evidence="1">
    <location>
        <begin position="50"/>
        <end position="77"/>
    </location>
</feature>
<proteinExistence type="predicted"/>
<evidence type="ECO:0000256" key="2">
    <source>
        <dbReference type="SAM" id="MobiDB-lite"/>
    </source>
</evidence>
<dbReference type="Pfam" id="PF14612">
    <property type="entry name" value="Ino80_Iec3"/>
    <property type="match status" value="1"/>
</dbReference>
<evidence type="ECO:0000313" key="6">
    <source>
        <dbReference type="Proteomes" id="UP000054771"/>
    </source>
</evidence>
<dbReference type="OMA" id="PVSVYNW"/>
<protein>
    <recommendedName>
        <fullName evidence="7">IEC3 subunit of the Ino80 complex, chromatin re-modelling-domain-containing protein</fullName>
    </recommendedName>
</protein>
<dbReference type="Pfam" id="PF24244">
    <property type="entry name" value="Iec3-like_M"/>
    <property type="match status" value="1"/>
</dbReference>
<feature type="domain" description="INO80 complex subunit 3-like middle region" evidence="4">
    <location>
        <begin position="158"/>
        <end position="255"/>
    </location>
</feature>
<dbReference type="AlphaFoldDB" id="A0A0U5G650"/>
<dbReference type="EMBL" id="CDMC01000008">
    <property type="protein sequence ID" value="CEL06647.1"/>
    <property type="molecule type" value="Genomic_DNA"/>
</dbReference>
<dbReference type="OrthoDB" id="1650at2759"/>
<evidence type="ECO:0000313" key="5">
    <source>
        <dbReference type="EMBL" id="CEL06647.1"/>
    </source>
</evidence>
<feature type="region of interest" description="Disordered" evidence="2">
    <location>
        <begin position="1"/>
        <end position="25"/>
    </location>
</feature>
<name>A0A0U5G650_ASPCI</name>
<feature type="region of interest" description="Disordered" evidence="2">
    <location>
        <begin position="252"/>
        <end position="346"/>
    </location>
</feature>
<keyword evidence="6" id="KW-1185">Reference proteome</keyword>
<feature type="compositionally biased region" description="Low complexity" evidence="2">
    <location>
        <begin position="332"/>
        <end position="346"/>
    </location>
</feature>
<evidence type="ECO:0000256" key="1">
    <source>
        <dbReference type="SAM" id="Coils"/>
    </source>
</evidence>
<dbReference type="GO" id="GO:0006338">
    <property type="term" value="P:chromatin remodeling"/>
    <property type="evidence" value="ECO:0007669"/>
    <property type="project" value="InterPro"/>
</dbReference>
<reference evidence="6" key="1">
    <citation type="journal article" date="2016" name="Genome Announc.">
        <title>Draft genome sequences of fungus Aspergillus calidoustus.</title>
        <authorList>
            <person name="Horn F."/>
            <person name="Linde J."/>
            <person name="Mattern D.J."/>
            <person name="Walther G."/>
            <person name="Guthke R."/>
            <person name="Scherlach K."/>
            <person name="Martin K."/>
            <person name="Brakhage A.A."/>
            <person name="Petzke L."/>
            <person name="Valiante V."/>
        </authorList>
    </citation>
    <scope>NUCLEOTIDE SEQUENCE [LARGE SCALE GENOMIC DNA]</scope>
    <source>
        <strain evidence="6">SF006504</strain>
    </source>
</reference>
<dbReference type="STRING" id="454130.A0A0U5G650"/>
<keyword evidence="1" id="KW-0175">Coiled coil</keyword>
<dbReference type="InterPro" id="IPR032742">
    <property type="entry name" value="Iec3_N"/>
</dbReference>
<dbReference type="GO" id="GO:0031011">
    <property type="term" value="C:Ino80 complex"/>
    <property type="evidence" value="ECO:0007669"/>
    <property type="project" value="InterPro"/>
</dbReference>
<evidence type="ECO:0000259" key="3">
    <source>
        <dbReference type="Pfam" id="PF14612"/>
    </source>
</evidence>
<dbReference type="Proteomes" id="UP000054771">
    <property type="component" value="Unassembled WGS sequence"/>
</dbReference>
<feature type="domain" description="INO80 complex subunit 3 N-terminal" evidence="3">
    <location>
        <begin position="27"/>
        <end position="96"/>
    </location>
</feature>
<sequence>MSHETDEARSVPGSLGDAEAPTKQSYRSYKKKFAKLKIQFELRMRESESLIREQLRIEDLSKRIQEQNDQLLEVLLEFNDAVHIPPKLRYDLSAPGDEAILPTPDRELSPSYNDPVLAASVLRNAKDELTAGHITAESYQKLEDGVKRGRAFAPRLGYADLIKVPHSLPPPESQDPAGNPTLGYHFGFLTPEHETEYCLATDAKLGDMSAAIQLARAPEKPTLMERERELLLRSSVSVHNWLRKNQPNVFLQDNENASEKSGARPSNLRTSKRSAPASRKDEDTHDEDSVMADSAPTSGGSKSKRKRDEETTPRAKASNSRSTRKKKEDGLSSGKRPSKRSSGTSA</sequence>
<accession>A0A0U5G650</accession>
<gene>
    <name evidence="5" type="ORF">ASPCAL09819</name>
</gene>
<evidence type="ECO:0000259" key="4">
    <source>
        <dbReference type="Pfam" id="PF24244"/>
    </source>
</evidence>